<feature type="coiled-coil region" evidence="5">
    <location>
        <begin position="437"/>
        <end position="486"/>
    </location>
</feature>
<dbReference type="PROSITE" id="PS50011">
    <property type="entry name" value="PROTEIN_KINASE_DOM"/>
    <property type="match status" value="1"/>
</dbReference>
<dbReference type="Gene3D" id="1.10.510.10">
    <property type="entry name" value="Transferase(Phosphotransferase) domain 1"/>
    <property type="match status" value="1"/>
</dbReference>
<gene>
    <name evidence="9" type="ORF">NDU88_001837</name>
</gene>
<dbReference type="SUPFAM" id="SSF48452">
    <property type="entry name" value="TPR-like"/>
    <property type="match status" value="1"/>
</dbReference>
<dbReference type="InterPro" id="IPR013212">
    <property type="entry name" value="Mad3/Bub1_I"/>
</dbReference>
<feature type="domain" description="Protein kinase" evidence="7">
    <location>
        <begin position="906"/>
        <end position="1186"/>
    </location>
</feature>
<dbReference type="GO" id="GO:0005634">
    <property type="term" value="C:nucleus"/>
    <property type="evidence" value="ECO:0007669"/>
    <property type="project" value="TreeGrafter"/>
</dbReference>
<dbReference type="GO" id="GO:0051754">
    <property type="term" value="P:meiotic sister chromatid cohesion, centromeric"/>
    <property type="evidence" value="ECO:0007669"/>
    <property type="project" value="TreeGrafter"/>
</dbReference>
<evidence type="ECO:0000259" key="7">
    <source>
        <dbReference type="PROSITE" id="PS50011"/>
    </source>
</evidence>
<dbReference type="EMBL" id="JANPWB010000013">
    <property type="protein sequence ID" value="KAJ1104425.1"/>
    <property type="molecule type" value="Genomic_DNA"/>
</dbReference>
<dbReference type="GO" id="GO:0000776">
    <property type="term" value="C:kinetochore"/>
    <property type="evidence" value="ECO:0007669"/>
    <property type="project" value="UniProtKB-KW"/>
</dbReference>
<feature type="region of interest" description="Disordered" evidence="6">
    <location>
        <begin position="325"/>
        <end position="359"/>
    </location>
</feature>
<feature type="compositionally biased region" description="Polar residues" evidence="6">
    <location>
        <begin position="343"/>
        <end position="353"/>
    </location>
</feature>
<dbReference type="PROSITE" id="PS51489">
    <property type="entry name" value="BUB1_N"/>
    <property type="match status" value="1"/>
</dbReference>
<dbReference type="GO" id="GO:0004672">
    <property type="term" value="F:protein kinase activity"/>
    <property type="evidence" value="ECO:0007669"/>
    <property type="project" value="InterPro"/>
</dbReference>
<feature type="compositionally biased region" description="Polar residues" evidence="6">
    <location>
        <begin position="697"/>
        <end position="708"/>
    </location>
</feature>
<dbReference type="AlphaFoldDB" id="A0AAV7MNT7"/>
<evidence type="ECO:0008006" key="11">
    <source>
        <dbReference type="Google" id="ProtNLM"/>
    </source>
</evidence>
<dbReference type="FunFam" id="1.25.40.430:FF:000003">
    <property type="entry name" value="Checkpoint serine/threonine-protein kinase BUB1"/>
    <property type="match status" value="1"/>
</dbReference>
<feature type="domain" description="BUB1 N-terminal" evidence="8">
    <location>
        <begin position="86"/>
        <end position="254"/>
    </location>
</feature>
<name>A0AAV7MNT7_PLEWA</name>
<keyword evidence="10" id="KW-1185">Reference proteome</keyword>
<keyword evidence="4" id="KW-0137">Centromere</keyword>
<feature type="compositionally biased region" description="Low complexity" evidence="6">
    <location>
        <begin position="840"/>
        <end position="851"/>
    </location>
</feature>
<evidence type="ECO:0000259" key="8">
    <source>
        <dbReference type="PROSITE" id="PS51489"/>
    </source>
</evidence>
<sequence>MGLCKGGKKMRISKHNYDWLSADDNVAGNSRGIGGAAMAEEGNEWELSKENVQPLKKGRAMSTLQEVLTLQESSHHPAIQQQKLAFEQEIRSYTGDDPLDVWDRYVRWAEQAFPHGGKESILPALVERAVKVFHEEKKYFQDLRYLNFWLKFANACSEPLDLYSYLHSQEIGTTHAELYITWAEVYEARGNHKKADSIFQEGLQRKAEPVEKLQCRQREFQARLSRQVLQGMNEGDPDVEDSGLLGASEPQRSSLADLKCRGKKKARAPVTRVGEFVKPARQVFGIQFPAPQQVQAGPRFQVFQENEEKTHGAELQELTPQQWVAPPPARAKENELGARPWNSGRTPRSTQASAPDIPHPLPSFTPFVEESAQQQFMTPCKINPSLTCVLSARKATKEEDPLQRVQSCSQNKEEQAMYCKSKVNAGLEEFSFEEIRADNYLKKIQKKREEKMQASIRRRNEMAKMIEEMEKQLMEAENKDNQHSVDQFTESSTLEAASKASGGAMSCLDELDHATPLSDCLQNTGLLSQGNSILKSNQAILQEEVSVQLKPSESISAAVTVHPSLPFTIFDESNTRDTHAFQKEQEPNQMKPSESISPAMTVHPSLPFKIFDESEPSALSTKDNQDVKMEQELYQMKPSESISTALTVQPSLPFTIFDECDSSASSNTRIPEQSVRRSLTVYHDPSNPLADKDRLPGTSSRDISLSSPNEHDTIVNGSDGNKTLFPVPEDTCAFASAAPFSSTPFHTLAVQRDEVNEDSERLQQTICATERKPLSVKALNYNQAPCNKKLSPILEASQEDNPSNSSASSSASSLTVKSLTLPANGELGHSFHTDLAPLDESSNGESSGEPSRPLWCIQLRKQLLEPLSDLNSSALCRETEPMPAMDEQEDVTLGGEIYSLNREVKLGEDDRLLFGVLKDTFTASHVKGVALKVCSQPVPWDFHITHVLKERLGEEFDQYFMKCSCLLYTDGCVVLYQDINKLSTKDLIQDLIQDLDSTWEALILLLTHCLISLVEKLHSVDIVHGNLHPDTLLLGDRIVDSFSSDEQESVLKLVDFSHSLDLRLHPQDVSITGFPRARSEQGQQILSQCSSPYQVDMLGIADTLHFMIFRKPLRVEREGSRWELSERFHSDWNNELWTKIFTKLLNADGEPTVSLLQELKGEISQLLDSEFQDRLSQSLFDLQLVI</sequence>
<dbReference type="InterPro" id="IPR000719">
    <property type="entry name" value="Prot_kinase_dom"/>
</dbReference>
<proteinExistence type="predicted"/>
<evidence type="ECO:0000313" key="10">
    <source>
        <dbReference type="Proteomes" id="UP001066276"/>
    </source>
</evidence>
<keyword evidence="5" id="KW-0175">Coiled coil</keyword>
<comment type="subcellular location">
    <subcellularLocation>
        <location evidence="1">Chromosome</location>
        <location evidence="1">Centromere</location>
        <location evidence="1">Kinetochore</location>
    </subcellularLocation>
</comment>
<feature type="region of interest" description="Disordered" evidence="6">
    <location>
        <begin position="232"/>
        <end position="264"/>
    </location>
</feature>
<evidence type="ECO:0000256" key="2">
    <source>
        <dbReference type="ARBA" id="ARBA00022454"/>
    </source>
</evidence>
<dbReference type="InterPro" id="IPR011009">
    <property type="entry name" value="Kinase-like_dom_sf"/>
</dbReference>
<dbReference type="GO" id="GO:0007094">
    <property type="term" value="P:mitotic spindle assembly checkpoint signaling"/>
    <property type="evidence" value="ECO:0007669"/>
    <property type="project" value="InterPro"/>
</dbReference>
<feature type="compositionally biased region" description="Polar residues" evidence="6">
    <location>
        <begin position="662"/>
        <end position="671"/>
    </location>
</feature>
<evidence type="ECO:0000256" key="6">
    <source>
        <dbReference type="SAM" id="MobiDB-lite"/>
    </source>
</evidence>
<keyword evidence="2" id="KW-0158">Chromosome</keyword>
<protein>
    <recommendedName>
        <fullName evidence="11">Mitotic checkpoint serine/threonine-protein kinase BUB1 beta</fullName>
    </recommendedName>
</protein>
<accession>A0AAV7MNT7</accession>
<dbReference type="Gene3D" id="1.25.40.430">
    <property type="match status" value="1"/>
</dbReference>
<dbReference type="SUPFAM" id="SSF56112">
    <property type="entry name" value="Protein kinase-like (PK-like)"/>
    <property type="match status" value="1"/>
</dbReference>
<reference evidence="9" key="1">
    <citation type="journal article" date="2022" name="bioRxiv">
        <title>Sequencing and chromosome-scale assembly of the giantPleurodeles waltlgenome.</title>
        <authorList>
            <person name="Brown T."/>
            <person name="Elewa A."/>
            <person name="Iarovenko S."/>
            <person name="Subramanian E."/>
            <person name="Araus A.J."/>
            <person name="Petzold A."/>
            <person name="Susuki M."/>
            <person name="Suzuki K.-i.T."/>
            <person name="Hayashi T."/>
            <person name="Toyoda A."/>
            <person name="Oliveira C."/>
            <person name="Osipova E."/>
            <person name="Leigh N.D."/>
            <person name="Simon A."/>
            <person name="Yun M.H."/>
        </authorList>
    </citation>
    <scope>NUCLEOTIDE SEQUENCE</scope>
    <source>
        <strain evidence="9">20211129_DDA</strain>
        <tissue evidence="9">Liver</tissue>
    </source>
</reference>
<dbReference type="InterPro" id="IPR015661">
    <property type="entry name" value="Bub1/Mad3"/>
</dbReference>
<evidence type="ECO:0000256" key="5">
    <source>
        <dbReference type="SAM" id="Coils"/>
    </source>
</evidence>
<evidence type="ECO:0000256" key="4">
    <source>
        <dbReference type="ARBA" id="ARBA00023328"/>
    </source>
</evidence>
<dbReference type="PANTHER" id="PTHR14030:SF25">
    <property type="entry name" value="MITOTIC CHECKPOINT SERINE_THREONINE-PROTEIN KINASE BUB1 BETA"/>
    <property type="match status" value="1"/>
</dbReference>
<dbReference type="Proteomes" id="UP001066276">
    <property type="component" value="Chromosome 9"/>
</dbReference>
<keyword evidence="3" id="KW-0995">Kinetochore</keyword>
<evidence type="ECO:0000256" key="3">
    <source>
        <dbReference type="ARBA" id="ARBA00022838"/>
    </source>
</evidence>
<dbReference type="GO" id="GO:0005524">
    <property type="term" value="F:ATP binding"/>
    <property type="evidence" value="ECO:0007669"/>
    <property type="project" value="InterPro"/>
</dbReference>
<comment type="caution">
    <text evidence="9">The sequence shown here is derived from an EMBL/GenBank/DDBJ whole genome shotgun (WGS) entry which is preliminary data.</text>
</comment>
<evidence type="ECO:0000256" key="1">
    <source>
        <dbReference type="ARBA" id="ARBA00004629"/>
    </source>
</evidence>
<feature type="region of interest" description="Disordered" evidence="6">
    <location>
        <begin position="662"/>
        <end position="722"/>
    </location>
</feature>
<dbReference type="SMART" id="SM00777">
    <property type="entry name" value="Mad3_BUB1_I"/>
    <property type="match status" value="1"/>
</dbReference>
<dbReference type="Pfam" id="PF08311">
    <property type="entry name" value="Mad3_BUB1_I"/>
    <property type="match status" value="1"/>
</dbReference>
<organism evidence="9 10">
    <name type="scientific">Pleurodeles waltl</name>
    <name type="common">Iberian ribbed newt</name>
    <dbReference type="NCBI Taxonomy" id="8319"/>
    <lineage>
        <taxon>Eukaryota</taxon>
        <taxon>Metazoa</taxon>
        <taxon>Chordata</taxon>
        <taxon>Craniata</taxon>
        <taxon>Vertebrata</taxon>
        <taxon>Euteleostomi</taxon>
        <taxon>Amphibia</taxon>
        <taxon>Batrachia</taxon>
        <taxon>Caudata</taxon>
        <taxon>Salamandroidea</taxon>
        <taxon>Salamandridae</taxon>
        <taxon>Pleurodelinae</taxon>
        <taxon>Pleurodeles</taxon>
    </lineage>
</organism>
<dbReference type="InterPro" id="IPR011990">
    <property type="entry name" value="TPR-like_helical_dom_sf"/>
</dbReference>
<evidence type="ECO:0000313" key="9">
    <source>
        <dbReference type="EMBL" id="KAJ1104425.1"/>
    </source>
</evidence>
<dbReference type="PANTHER" id="PTHR14030">
    <property type="entry name" value="MITOTIC CHECKPOINT SERINE/THREONINE-PROTEIN KINASE BUB1"/>
    <property type="match status" value="1"/>
</dbReference>
<feature type="region of interest" description="Disordered" evidence="6">
    <location>
        <begin position="830"/>
        <end position="851"/>
    </location>
</feature>